<proteinExistence type="inferred from homology"/>
<reference evidence="3 4" key="1">
    <citation type="submission" date="2019-01" db="EMBL/GenBank/DDBJ databases">
        <title>Spirosoma flava sp. nov., a propanil-degrading bacterium isolated from herbicide-contaminated soil.</title>
        <authorList>
            <person name="Zhang L."/>
            <person name="Jiang J.-D."/>
        </authorList>
    </citation>
    <scope>NUCLEOTIDE SEQUENCE [LARGE SCALE GENOMIC DNA]</scope>
    <source>
        <strain evidence="3 4">TY50</strain>
    </source>
</reference>
<dbReference type="InterPro" id="IPR003331">
    <property type="entry name" value="UDP_GlcNAc_Epimerase_2_dom"/>
</dbReference>
<comment type="similarity">
    <text evidence="1">Belongs to the UDP-N-acetylglucosamine 2-epimerase family.</text>
</comment>
<dbReference type="AlphaFoldDB" id="A0A4Q2UQR2"/>
<feature type="domain" description="UDP-N-acetylglucosamine 2-epimerase" evidence="2">
    <location>
        <begin position="22"/>
        <end position="360"/>
    </location>
</feature>
<accession>A0A4Q2UQR2</accession>
<dbReference type="InterPro" id="IPR029767">
    <property type="entry name" value="WecB-like"/>
</dbReference>
<gene>
    <name evidence="3" type="ORF">EQG79_08260</name>
</gene>
<evidence type="ECO:0000256" key="1">
    <source>
        <dbReference type="RuleBase" id="RU003513"/>
    </source>
</evidence>
<evidence type="ECO:0000313" key="4">
    <source>
        <dbReference type="Proteomes" id="UP000290407"/>
    </source>
</evidence>
<sequence>MKLITVVGTRPNIVKVAPLHRAFNAHPALTNLIVHTGQHYDARLSDLFFQQLNLPAPDYVLGIAPGSIPQQTADIMARFEAVLLTERPDWVVVVGDVTSTLACALVAVQLGIRVAHVEAGLRSGDRRMPEETNRLLTDQLADLLFVTEAAGLENLRYEGVRPHTIHFVGNVLIDALQQCLPRARALDTVRSLGLERHQYILMTMHRPANVDSADGLRTLLQLISDTAQQRTVLFPMHPRTRASLTRFGLLNELEQLPDVRVLEPQGYLEFLNLLDQAALVITDSGGVQEETTYLGVPCLTFRDSTERPVTTTLGTNQLLSDLNPNTVRMRVTDLLAGTRQPAAVPPLWDGQTARRIADCIAATLS</sequence>
<dbReference type="Gene3D" id="3.40.50.2000">
    <property type="entry name" value="Glycogen Phosphorylase B"/>
    <property type="match status" value="2"/>
</dbReference>
<dbReference type="PANTHER" id="PTHR43174:SF1">
    <property type="entry name" value="UDP-N-ACETYLGLUCOSAMINE 2-EPIMERASE"/>
    <property type="match status" value="1"/>
</dbReference>
<evidence type="ECO:0000259" key="2">
    <source>
        <dbReference type="Pfam" id="PF02350"/>
    </source>
</evidence>
<name>A0A4Q2UQR2_9BACT</name>
<protein>
    <submittedName>
        <fullName evidence="3">UDP-N-acetylglucosamine 2-epimerase (Non-hydrolyzing)</fullName>
        <ecNumber evidence="3">5.1.3.14</ecNumber>
    </submittedName>
</protein>
<organism evidence="3 4">
    <name type="scientific">Spirosoma sordidisoli</name>
    <dbReference type="NCBI Taxonomy" id="2502893"/>
    <lineage>
        <taxon>Bacteria</taxon>
        <taxon>Pseudomonadati</taxon>
        <taxon>Bacteroidota</taxon>
        <taxon>Cytophagia</taxon>
        <taxon>Cytophagales</taxon>
        <taxon>Cytophagaceae</taxon>
        <taxon>Spirosoma</taxon>
    </lineage>
</organism>
<dbReference type="EMBL" id="SBLB01000001">
    <property type="protein sequence ID" value="RYC72097.1"/>
    <property type="molecule type" value="Genomic_DNA"/>
</dbReference>
<comment type="caution">
    <text evidence="3">The sequence shown here is derived from an EMBL/GenBank/DDBJ whole genome shotgun (WGS) entry which is preliminary data.</text>
</comment>
<dbReference type="EC" id="5.1.3.14" evidence="3"/>
<dbReference type="GO" id="GO:0008761">
    <property type="term" value="F:UDP-N-acetylglucosamine 2-epimerase activity"/>
    <property type="evidence" value="ECO:0007669"/>
    <property type="project" value="UniProtKB-EC"/>
</dbReference>
<dbReference type="CDD" id="cd03786">
    <property type="entry name" value="GTB_UDP-GlcNAc_2-Epimerase"/>
    <property type="match status" value="1"/>
</dbReference>
<keyword evidence="1 3" id="KW-0413">Isomerase</keyword>
<dbReference type="SUPFAM" id="SSF53756">
    <property type="entry name" value="UDP-Glycosyltransferase/glycogen phosphorylase"/>
    <property type="match status" value="1"/>
</dbReference>
<dbReference type="NCBIfam" id="TIGR00236">
    <property type="entry name" value="wecB"/>
    <property type="match status" value="1"/>
</dbReference>
<dbReference type="Pfam" id="PF02350">
    <property type="entry name" value="Epimerase_2"/>
    <property type="match status" value="1"/>
</dbReference>
<dbReference type="Proteomes" id="UP000290407">
    <property type="component" value="Unassembled WGS sequence"/>
</dbReference>
<dbReference type="RefSeq" id="WP_129601068.1">
    <property type="nucleotide sequence ID" value="NZ_SBLB01000001.1"/>
</dbReference>
<evidence type="ECO:0000313" key="3">
    <source>
        <dbReference type="EMBL" id="RYC72097.1"/>
    </source>
</evidence>
<keyword evidence="4" id="KW-1185">Reference proteome</keyword>
<dbReference type="PANTHER" id="PTHR43174">
    <property type="entry name" value="UDP-N-ACETYLGLUCOSAMINE 2-EPIMERASE"/>
    <property type="match status" value="1"/>
</dbReference>